<accession>A0A1R3L5J1</accession>
<dbReference type="InterPro" id="IPR002401">
    <property type="entry name" value="Cyt_P450_E_grp-I"/>
</dbReference>
<dbReference type="PANTHER" id="PTHR47952:SF1">
    <property type="entry name" value="TRYPTAMINE 5-HYDROXYLASE"/>
    <property type="match status" value="1"/>
</dbReference>
<organism evidence="10 11">
    <name type="scientific">Asparagus officinalis</name>
    <name type="common">Garden asparagus</name>
    <dbReference type="NCBI Taxonomy" id="4686"/>
    <lineage>
        <taxon>Eukaryota</taxon>
        <taxon>Viridiplantae</taxon>
        <taxon>Streptophyta</taxon>
        <taxon>Embryophyta</taxon>
        <taxon>Tracheophyta</taxon>
        <taxon>Spermatophyta</taxon>
        <taxon>Magnoliopsida</taxon>
        <taxon>Liliopsida</taxon>
        <taxon>Asparagales</taxon>
        <taxon>Asparagaceae</taxon>
        <taxon>Asparagoideae</taxon>
        <taxon>Asparagus</taxon>
    </lineage>
</organism>
<dbReference type="PRINTS" id="PR00463">
    <property type="entry name" value="EP450I"/>
</dbReference>
<protein>
    <recommendedName>
        <fullName evidence="12">Cytochrome P450</fullName>
    </recommendedName>
</protein>
<comment type="similarity">
    <text evidence="2 9">Belongs to the cytochrome P450 family.</text>
</comment>
<keyword evidence="11" id="KW-1185">Reference proteome</keyword>
<dbReference type="EMBL" id="KV864026">
    <property type="protein sequence ID" value="ONK54875.1"/>
    <property type="molecule type" value="Genomic_DNA"/>
</dbReference>
<dbReference type="PANTHER" id="PTHR47952">
    <property type="entry name" value="TRYPTAMINE 5-HYDROXYLASE"/>
    <property type="match status" value="1"/>
</dbReference>
<dbReference type="PROSITE" id="PS00086">
    <property type="entry name" value="CYTOCHROME_P450"/>
    <property type="match status" value="1"/>
</dbReference>
<evidence type="ECO:0000256" key="8">
    <source>
        <dbReference type="PIRSR" id="PIRSR602401-1"/>
    </source>
</evidence>
<evidence type="ECO:0000313" key="11">
    <source>
        <dbReference type="Proteomes" id="UP000243459"/>
    </source>
</evidence>
<dbReference type="InterPro" id="IPR017972">
    <property type="entry name" value="Cyt_P450_CS"/>
</dbReference>
<feature type="binding site" description="axial binding residue" evidence="8">
    <location>
        <position position="154"/>
    </location>
    <ligand>
        <name>heme</name>
        <dbReference type="ChEBI" id="CHEBI:30413"/>
    </ligand>
    <ligandPart>
        <name>Fe</name>
        <dbReference type="ChEBI" id="CHEBI:18248"/>
    </ligandPart>
</feature>
<keyword evidence="6 8" id="KW-0408">Iron</keyword>
<sequence>MFISSCTLIQDMFIAGTDTTSATLEWVMTELALHPRVLKKAQEEMRQIAGNKGKVEENDIHQFRYIRSVIKETLRLHPPLPLLVPRESMEDCVVNGFDIPAKTRVFVNIYAIGRDPEIWQQPLEFNPERFEGTETDVKGQDFELLPFGGGRRGCPGNSFAMATVETALARLLYHFDWKLQDGVDAGDVDMSEVFGLTTKKRTPLILVATRNQEFGFKA</sequence>
<dbReference type="GO" id="GO:0004497">
    <property type="term" value="F:monooxygenase activity"/>
    <property type="evidence" value="ECO:0007669"/>
    <property type="project" value="UniProtKB-KW"/>
</dbReference>
<dbReference type="GO" id="GO:0005506">
    <property type="term" value="F:iron ion binding"/>
    <property type="evidence" value="ECO:0007669"/>
    <property type="project" value="InterPro"/>
</dbReference>
<evidence type="ECO:0008006" key="12">
    <source>
        <dbReference type="Google" id="ProtNLM"/>
    </source>
</evidence>
<dbReference type="Pfam" id="PF00067">
    <property type="entry name" value="p450"/>
    <property type="match status" value="1"/>
</dbReference>
<evidence type="ECO:0000256" key="9">
    <source>
        <dbReference type="RuleBase" id="RU000461"/>
    </source>
</evidence>
<dbReference type="Gene3D" id="1.10.630.10">
    <property type="entry name" value="Cytochrome P450"/>
    <property type="match status" value="1"/>
</dbReference>
<dbReference type="OMA" id="FIEISHT"/>
<evidence type="ECO:0000256" key="1">
    <source>
        <dbReference type="ARBA" id="ARBA00001971"/>
    </source>
</evidence>
<evidence type="ECO:0000256" key="3">
    <source>
        <dbReference type="ARBA" id="ARBA00022617"/>
    </source>
</evidence>
<evidence type="ECO:0000313" key="10">
    <source>
        <dbReference type="EMBL" id="ONK54875.1"/>
    </source>
</evidence>
<comment type="cofactor">
    <cofactor evidence="1 8">
        <name>heme</name>
        <dbReference type="ChEBI" id="CHEBI:30413"/>
    </cofactor>
</comment>
<dbReference type="SUPFAM" id="SSF48264">
    <property type="entry name" value="Cytochrome P450"/>
    <property type="match status" value="1"/>
</dbReference>
<evidence type="ECO:0000256" key="6">
    <source>
        <dbReference type="ARBA" id="ARBA00023004"/>
    </source>
</evidence>
<dbReference type="GO" id="GO:0020037">
    <property type="term" value="F:heme binding"/>
    <property type="evidence" value="ECO:0007669"/>
    <property type="project" value="InterPro"/>
</dbReference>
<gene>
    <name evidence="10" type="ORF">A4U43_UnF10140</name>
</gene>
<dbReference type="FunFam" id="1.10.630.10:FF:000126">
    <property type="entry name" value="Predicted protein"/>
    <property type="match status" value="1"/>
</dbReference>
<keyword evidence="4 8" id="KW-0479">Metal-binding</keyword>
<keyword evidence="5 9" id="KW-0560">Oxidoreductase</keyword>
<dbReference type="InterPro" id="IPR001128">
    <property type="entry name" value="Cyt_P450"/>
</dbReference>
<dbReference type="InterPro" id="IPR036396">
    <property type="entry name" value="Cyt_P450_sf"/>
</dbReference>
<dbReference type="Proteomes" id="UP000243459">
    <property type="component" value="Unassembled WGS sequence"/>
</dbReference>
<dbReference type="OrthoDB" id="2789670at2759"/>
<dbReference type="PRINTS" id="PR00385">
    <property type="entry name" value="P450"/>
</dbReference>
<evidence type="ECO:0000256" key="2">
    <source>
        <dbReference type="ARBA" id="ARBA00010617"/>
    </source>
</evidence>
<dbReference type="AlphaFoldDB" id="A0A1R3L5J1"/>
<evidence type="ECO:0000256" key="5">
    <source>
        <dbReference type="ARBA" id="ARBA00023002"/>
    </source>
</evidence>
<keyword evidence="3 8" id="KW-0349">Heme</keyword>
<reference evidence="11" key="1">
    <citation type="journal article" date="2017" name="Nat. Commun.">
        <title>The asparagus genome sheds light on the origin and evolution of a young Y chromosome.</title>
        <authorList>
            <person name="Harkess A."/>
            <person name="Zhou J."/>
            <person name="Xu C."/>
            <person name="Bowers J.E."/>
            <person name="Van der Hulst R."/>
            <person name="Ayyampalayam S."/>
            <person name="Mercati F."/>
            <person name="Riccardi P."/>
            <person name="McKain M.R."/>
            <person name="Kakrana A."/>
            <person name="Tang H."/>
            <person name="Ray J."/>
            <person name="Groenendijk J."/>
            <person name="Arikit S."/>
            <person name="Mathioni S.M."/>
            <person name="Nakano M."/>
            <person name="Shan H."/>
            <person name="Telgmann-Rauber A."/>
            <person name="Kanno A."/>
            <person name="Yue Z."/>
            <person name="Chen H."/>
            <person name="Li W."/>
            <person name="Chen Y."/>
            <person name="Xu X."/>
            <person name="Zhang Y."/>
            <person name="Luo S."/>
            <person name="Chen H."/>
            <person name="Gao J."/>
            <person name="Mao Z."/>
            <person name="Pires J.C."/>
            <person name="Luo M."/>
            <person name="Kudrna D."/>
            <person name="Wing R.A."/>
            <person name="Meyers B.C."/>
            <person name="Yi K."/>
            <person name="Kong H."/>
            <person name="Lavrijsen P."/>
            <person name="Sunseri F."/>
            <person name="Falavigna A."/>
            <person name="Ye Y."/>
            <person name="Leebens-Mack J.H."/>
            <person name="Chen G."/>
        </authorList>
    </citation>
    <scope>NUCLEOTIDE SEQUENCE [LARGE SCALE GENOMIC DNA]</scope>
    <source>
        <strain evidence="11">cv. DH0086</strain>
    </source>
</reference>
<name>A0A1R3L5J1_ASPOF</name>
<dbReference type="GO" id="GO:0016705">
    <property type="term" value="F:oxidoreductase activity, acting on paired donors, with incorporation or reduction of molecular oxygen"/>
    <property type="evidence" value="ECO:0007669"/>
    <property type="project" value="InterPro"/>
</dbReference>
<evidence type="ECO:0000256" key="4">
    <source>
        <dbReference type="ARBA" id="ARBA00022723"/>
    </source>
</evidence>
<evidence type="ECO:0000256" key="7">
    <source>
        <dbReference type="ARBA" id="ARBA00023033"/>
    </source>
</evidence>
<dbReference type="Gramene" id="ONK54875">
    <property type="protein sequence ID" value="ONK54875"/>
    <property type="gene ID" value="A4U43_UnF10140"/>
</dbReference>
<proteinExistence type="inferred from homology"/>
<keyword evidence="7 9" id="KW-0503">Monooxygenase</keyword>